<evidence type="ECO:0000313" key="4">
    <source>
        <dbReference type="Proteomes" id="UP000018208"/>
    </source>
</evidence>
<reference evidence="2 3" key="1">
    <citation type="journal article" date="2014" name="PLoS Genet.">
        <title>The Genome of Spironucleus salmonicida Highlights a Fish Pathogen Adapted to Fluctuating Environments.</title>
        <authorList>
            <person name="Xu F."/>
            <person name="Jerlstrom-Hultqvist J."/>
            <person name="Einarsson E."/>
            <person name="Astvaldsson A."/>
            <person name="Svard S.G."/>
            <person name="Andersson J.O."/>
        </authorList>
    </citation>
    <scope>NUCLEOTIDE SEQUENCE</scope>
    <source>
        <strain evidence="3">ATCC 50377</strain>
    </source>
</reference>
<keyword evidence="1" id="KW-0812">Transmembrane</keyword>
<feature type="transmembrane region" description="Helical" evidence="1">
    <location>
        <begin position="241"/>
        <end position="263"/>
    </location>
</feature>
<keyword evidence="1" id="KW-1133">Transmembrane helix</keyword>
<dbReference type="SUPFAM" id="SSF57184">
    <property type="entry name" value="Growth factor receptor domain"/>
    <property type="match status" value="1"/>
</dbReference>
<dbReference type="InterPro" id="IPR009030">
    <property type="entry name" value="Growth_fac_rcpt_cys_sf"/>
</dbReference>
<evidence type="ECO:0000313" key="2">
    <source>
        <dbReference type="EMBL" id="EST44227.1"/>
    </source>
</evidence>
<dbReference type="Proteomes" id="UP000018208">
    <property type="component" value="Unassembled WGS sequence"/>
</dbReference>
<dbReference type="EMBL" id="KI546123">
    <property type="protein sequence ID" value="EST44227.1"/>
    <property type="molecule type" value="Genomic_DNA"/>
</dbReference>
<dbReference type="InterPro" id="IPR006212">
    <property type="entry name" value="Furin_repeat"/>
</dbReference>
<reference evidence="3" key="2">
    <citation type="submission" date="2020-12" db="EMBL/GenBank/DDBJ databases">
        <title>New Spironucleus salmonicida genome in near-complete chromosomes.</title>
        <authorList>
            <person name="Xu F."/>
            <person name="Kurt Z."/>
            <person name="Jimenez-Gonzalez A."/>
            <person name="Astvaldsson A."/>
            <person name="Andersson J.O."/>
            <person name="Svard S.G."/>
        </authorList>
    </citation>
    <scope>NUCLEOTIDE SEQUENCE</scope>
    <source>
        <strain evidence="3">ATCC 50377</strain>
    </source>
</reference>
<protein>
    <submittedName>
        <fullName evidence="2">Cysteine-rich membrane protein 2</fullName>
    </submittedName>
</protein>
<gene>
    <name evidence="2" type="ORF">SS50377_15950</name>
    <name evidence="3" type="ORF">SS50377_21378</name>
</gene>
<keyword evidence="4" id="KW-1185">Reference proteome</keyword>
<sequence length="280" mass="30150">MTEAWTCSEDIVYGQSCYCEDSKPIYNCQECAGNQCSKCVRNTFLSNNKCLDCPSNCDTCTDNNSCITCSEGYEKNQNTGICELPCKSEDGCQPIEVYLGEPATQMSIPCITPCLFCSLDQICYFCHPEKAVTTVEGQCTAICENIQNGNYCKNGVPTACGDGLTSECKCGDAINCASCTPTKNKCATCLPHMKFDSTGKCAECDDGYELRAKMCWLSETQDPPPVPGPVPVVVNKLGGGAIAGITIAVVIVVGVVCVGTFLFMKKKVYNVAVEIRNNLK</sequence>
<keyword evidence="1" id="KW-0472">Membrane</keyword>
<dbReference type="AlphaFoldDB" id="V6LI66"/>
<dbReference type="OrthoDB" id="19903at2759"/>
<dbReference type="SMART" id="SM00261">
    <property type="entry name" value="FU"/>
    <property type="match status" value="2"/>
</dbReference>
<dbReference type="VEuPathDB" id="GiardiaDB:SS50377_21378"/>
<name>V6LI66_9EUKA</name>
<accession>V6LI66</accession>
<evidence type="ECO:0000313" key="3">
    <source>
        <dbReference type="EMBL" id="KAH0575850.1"/>
    </source>
</evidence>
<evidence type="ECO:0000256" key="1">
    <source>
        <dbReference type="SAM" id="Phobius"/>
    </source>
</evidence>
<dbReference type="EMBL" id="AUWU02000002">
    <property type="protein sequence ID" value="KAH0575850.1"/>
    <property type="molecule type" value="Genomic_DNA"/>
</dbReference>
<organism evidence="2">
    <name type="scientific">Spironucleus salmonicida</name>
    <dbReference type="NCBI Taxonomy" id="348837"/>
    <lineage>
        <taxon>Eukaryota</taxon>
        <taxon>Metamonada</taxon>
        <taxon>Diplomonadida</taxon>
        <taxon>Hexamitidae</taxon>
        <taxon>Hexamitinae</taxon>
        <taxon>Spironucleus</taxon>
    </lineage>
</organism>
<proteinExistence type="predicted"/>